<evidence type="ECO:0000256" key="1">
    <source>
        <dbReference type="ARBA" id="ARBA00004141"/>
    </source>
</evidence>
<feature type="transmembrane region" description="Helical" evidence="7">
    <location>
        <begin position="12"/>
        <end position="34"/>
    </location>
</feature>
<feature type="transmembrane region" description="Helical" evidence="7">
    <location>
        <begin position="46"/>
        <end position="67"/>
    </location>
</feature>
<sequence>MDFTDESTRRGLIIALNAAAMSLILIFVSVRFAVRLCITRRFFLDDILICFAAPFTFGLCITTLFALRYGLGQHVWNMRSSDIHNDISHLIQLMLIDHIFGSCATTFTKLSIVASYLRIFPYRGLRILMYATAAVTIALFVASIFTTIFQCMPIAAAWDFTITNAKCYKLVDYLYSSTAVNIVTDLILCIAPLPCLWNLQLPRRQKVTISALFFVGGFACVASIVRLTVFDQLANTIDYTWELVSSVACTIAECTIGICVVSIPAIRPLVGKMSVLGKLAPTRVCSSLSKRTHRSDETTGQEACAGGYEHASSTTGDGGESQGGEKVTMAERGTVVEMETAASRPRCVSVAVERRCSTVVDRMSEERDEICAVPPASARYSI</sequence>
<organism evidence="9 10">
    <name type="scientific">Coniochaeta ligniaria NRRL 30616</name>
    <dbReference type="NCBI Taxonomy" id="1408157"/>
    <lineage>
        <taxon>Eukaryota</taxon>
        <taxon>Fungi</taxon>
        <taxon>Dikarya</taxon>
        <taxon>Ascomycota</taxon>
        <taxon>Pezizomycotina</taxon>
        <taxon>Sordariomycetes</taxon>
        <taxon>Sordariomycetidae</taxon>
        <taxon>Coniochaetales</taxon>
        <taxon>Coniochaetaceae</taxon>
        <taxon>Coniochaeta</taxon>
    </lineage>
</organism>
<comment type="subcellular location">
    <subcellularLocation>
        <location evidence="1">Membrane</location>
        <topology evidence="1">Multi-pass membrane protein</topology>
    </subcellularLocation>
</comment>
<proteinExistence type="inferred from homology"/>
<evidence type="ECO:0000313" key="9">
    <source>
        <dbReference type="EMBL" id="OIW26664.1"/>
    </source>
</evidence>
<feature type="transmembrane region" description="Helical" evidence="7">
    <location>
        <begin position="241"/>
        <end position="266"/>
    </location>
</feature>
<dbReference type="InterPro" id="IPR052337">
    <property type="entry name" value="SAT4-like"/>
</dbReference>
<evidence type="ECO:0000256" key="7">
    <source>
        <dbReference type="SAM" id="Phobius"/>
    </source>
</evidence>
<keyword evidence="2 7" id="KW-0812">Transmembrane</keyword>
<dbReference type="Pfam" id="PF20684">
    <property type="entry name" value="Fung_rhodopsin"/>
    <property type="match status" value="1"/>
</dbReference>
<comment type="similarity">
    <text evidence="5">Belongs to the SAT4 family.</text>
</comment>
<gene>
    <name evidence="9" type="ORF">CONLIGDRAFT_683625</name>
</gene>
<dbReference type="AlphaFoldDB" id="A0A1J7JA51"/>
<dbReference type="PANTHER" id="PTHR33048:SF131">
    <property type="entry name" value="INTEGRAL MEMBRANE PROTEIN"/>
    <property type="match status" value="1"/>
</dbReference>
<dbReference type="PANTHER" id="PTHR33048">
    <property type="entry name" value="PTH11-LIKE INTEGRAL MEMBRANE PROTEIN (AFU_ORTHOLOGUE AFUA_5G11245)"/>
    <property type="match status" value="1"/>
</dbReference>
<reference evidence="9 10" key="1">
    <citation type="submission" date="2016-10" db="EMBL/GenBank/DDBJ databases">
        <title>Draft genome sequence of Coniochaeta ligniaria NRRL30616, a lignocellulolytic fungus for bioabatement of inhibitors in plant biomass hydrolysates.</title>
        <authorList>
            <consortium name="DOE Joint Genome Institute"/>
            <person name="Jimenez D.J."/>
            <person name="Hector R.E."/>
            <person name="Riley R."/>
            <person name="Sun H."/>
            <person name="Grigoriev I.V."/>
            <person name="Van Elsas J.D."/>
            <person name="Nichols N.N."/>
        </authorList>
    </citation>
    <scope>NUCLEOTIDE SEQUENCE [LARGE SCALE GENOMIC DNA]</scope>
    <source>
        <strain evidence="9 10">NRRL 30616</strain>
    </source>
</reference>
<dbReference type="InParanoid" id="A0A1J7JA51"/>
<evidence type="ECO:0000313" key="10">
    <source>
        <dbReference type="Proteomes" id="UP000182658"/>
    </source>
</evidence>
<dbReference type="GO" id="GO:0016020">
    <property type="term" value="C:membrane"/>
    <property type="evidence" value="ECO:0007669"/>
    <property type="project" value="UniProtKB-SubCell"/>
</dbReference>
<name>A0A1J7JA51_9PEZI</name>
<evidence type="ECO:0000256" key="2">
    <source>
        <dbReference type="ARBA" id="ARBA00022692"/>
    </source>
</evidence>
<feature type="region of interest" description="Disordered" evidence="6">
    <location>
        <begin position="290"/>
        <end position="326"/>
    </location>
</feature>
<feature type="transmembrane region" description="Helical" evidence="7">
    <location>
        <begin position="209"/>
        <end position="229"/>
    </location>
</feature>
<dbReference type="EMBL" id="KV875100">
    <property type="protein sequence ID" value="OIW26664.1"/>
    <property type="molecule type" value="Genomic_DNA"/>
</dbReference>
<feature type="transmembrane region" description="Helical" evidence="7">
    <location>
        <begin position="127"/>
        <end position="158"/>
    </location>
</feature>
<evidence type="ECO:0000256" key="4">
    <source>
        <dbReference type="ARBA" id="ARBA00023136"/>
    </source>
</evidence>
<evidence type="ECO:0000256" key="5">
    <source>
        <dbReference type="ARBA" id="ARBA00038359"/>
    </source>
</evidence>
<keyword evidence="10" id="KW-1185">Reference proteome</keyword>
<protein>
    <recommendedName>
        <fullName evidence="8">Rhodopsin domain-containing protein</fullName>
    </recommendedName>
</protein>
<feature type="transmembrane region" description="Helical" evidence="7">
    <location>
        <begin position="178"/>
        <end position="197"/>
    </location>
</feature>
<keyword evidence="3 7" id="KW-1133">Transmembrane helix</keyword>
<accession>A0A1J7JA51</accession>
<dbReference type="OrthoDB" id="5278984at2759"/>
<dbReference type="STRING" id="1408157.A0A1J7JA51"/>
<dbReference type="InterPro" id="IPR049326">
    <property type="entry name" value="Rhodopsin_dom_fungi"/>
</dbReference>
<dbReference type="Proteomes" id="UP000182658">
    <property type="component" value="Unassembled WGS sequence"/>
</dbReference>
<evidence type="ECO:0000256" key="6">
    <source>
        <dbReference type="SAM" id="MobiDB-lite"/>
    </source>
</evidence>
<feature type="domain" description="Rhodopsin" evidence="8">
    <location>
        <begin position="30"/>
        <end position="270"/>
    </location>
</feature>
<keyword evidence="4 7" id="KW-0472">Membrane</keyword>
<evidence type="ECO:0000256" key="3">
    <source>
        <dbReference type="ARBA" id="ARBA00022989"/>
    </source>
</evidence>
<evidence type="ECO:0000259" key="8">
    <source>
        <dbReference type="Pfam" id="PF20684"/>
    </source>
</evidence>